<reference evidence="3 4" key="1">
    <citation type="submission" date="2016-10" db="EMBL/GenBank/DDBJ databases">
        <authorList>
            <person name="de Groot N.N."/>
        </authorList>
    </citation>
    <scope>NUCLEOTIDE SEQUENCE [LARGE SCALE GENOMIC DNA]</scope>
    <source>
        <strain evidence="3 4">GAS232</strain>
    </source>
</reference>
<dbReference type="Proteomes" id="UP000182427">
    <property type="component" value="Chromosome I"/>
</dbReference>
<evidence type="ECO:0000313" key="3">
    <source>
        <dbReference type="EMBL" id="SDF61318.1"/>
    </source>
</evidence>
<dbReference type="InterPro" id="IPR000073">
    <property type="entry name" value="AB_hydrolase_1"/>
</dbReference>
<feature type="signal peptide" evidence="1">
    <location>
        <begin position="1"/>
        <end position="19"/>
    </location>
</feature>
<dbReference type="Pfam" id="PF00561">
    <property type="entry name" value="Abhydrolase_1"/>
    <property type="match status" value="1"/>
</dbReference>
<dbReference type="Gene3D" id="3.40.50.1820">
    <property type="entry name" value="alpha/beta hydrolase"/>
    <property type="match status" value="1"/>
</dbReference>
<dbReference type="InterPro" id="IPR029058">
    <property type="entry name" value="AB_hydrolase_fold"/>
</dbReference>
<dbReference type="PANTHER" id="PTHR46438:SF2">
    <property type="entry name" value="ALPHA_BETA-HYDROLASES SUPERFAMILY PROTEIN"/>
    <property type="match status" value="1"/>
</dbReference>
<evidence type="ECO:0000256" key="1">
    <source>
        <dbReference type="SAM" id="SignalP"/>
    </source>
</evidence>
<dbReference type="OrthoDB" id="9808398at2"/>
<organism evidence="3 4">
    <name type="scientific">Terriglobus roseus</name>
    <dbReference type="NCBI Taxonomy" id="392734"/>
    <lineage>
        <taxon>Bacteria</taxon>
        <taxon>Pseudomonadati</taxon>
        <taxon>Acidobacteriota</taxon>
        <taxon>Terriglobia</taxon>
        <taxon>Terriglobales</taxon>
        <taxon>Acidobacteriaceae</taxon>
        <taxon>Terriglobus</taxon>
    </lineage>
</organism>
<proteinExistence type="predicted"/>
<name>A0A1G7MHG5_9BACT</name>
<feature type="chain" id="PRO_5009241922" evidence="1">
    <location>
        <begin position="20"/>
        <end position="303"/>
    </location>
</feature>
<accession>A0A1G7MHG5</accession>
<keyword evidence="4" id="KW-1185">Reference proteome</keyword>
<keyword evidence="1" id="KW-0732">Signal</keyword>
<protein>
    <submittedName>
        <fullName evidence="3">Pimeloyl-ACP methyl ester carboxylesterase</fullName>
    </submittedName>
</protein>
<dbReference type="RefSeq" id="WP_083345693.1">
    <property type="nucleotide sequence ID" value="NZ_LT629690.1"/>
</dbReference>
<dbReference type="PRINTS" id="PR00111">
    <property type="entry name" value="ABHYDROLASE"/>
</dbReference>
<evidence type="ECO:0000313" key="4">
    <source>
        <dbReference type="Proteomes" id="UP000182427"/>
    </source>
</evidence>
<gene>
    <name evidence="3" type="ORF">SAMN05444167_2812</name>
</gene>
<evidence type="ECO:0000259" key="2">
    <source>
        <dbReference type="Pfam" id="PF00561"/>
    </source>
</evidence>
<dbReference type="SUPFAM" id="SSF53474">
    <property type="entry name" value="alpha/beta-Hydrolases"/>
    <property type="match status" value="1"/>
</dbReference>
<sequence length="303" mass="32274">MKTLLCLAACLLASSAALAQNADIFGHPLPAQKHTRVFGQEIAYYDMGTAKAGEPVLVLLHGYGSQADVDFGPSLPLLAKHYRVIAMDQIGAGQSAKPLIAYRVQTYVEFLAEFLRTQGITHFDLLGESLGGWTAAAYAQQSLTSGSTLPKPTRLILEDAVGFSVPENVLSSNAGVHFSVSTVGDVVTGLRAVFYNKSLITEEVARRRFITKLAADDAMATSAFTGNPAVRGEALGEKASTITIPTLVVWGAQDTLVPIATGQAFAKAIPQAKLVTIDESGHIPSLEQPQRFVKVVEDFLSTK</sequence>
<feature type="domain" description="AB hydrolase-1" evidence="2">
    <location>
        <begin position="55"/>
        <end position="288"/>
    </location>
</feature>
<dbReference type="AlphaFoldDB" id="A0A1G7MHG5"/>
<dbReference type="PANTHER" id="PTHR46438">
    <property type="entry name" value="ALPHA/BETA-HYDROLASES SUPERFAMILY PROTEIN"/>
    <property type="match status" value="1"/>
</dbReference>
<dbReference type="EMBL" id="LT629690">
    <property type="protein sequence ID" value="SDF61318.1"/>
    <property type="molecule type" value="Genomic_DNA"/>
</dbReference>